<dbReference type="InterPro" id="IPR027304">
    <property type="entry name" value="Trigger_fact/SurA_dom_sf"/>
</dbReference>
<name>A0ABX7P6R3_9BACT</name>
<evidence type="ECO:0000259" key="8">
    <source>
        <dbReference type="PROSITE" id="PS50198"/>
    </source>
</evidence>
<dbReference type="EMBL" id="CP071090">
    <property type="protein sequence ID" value="QSQ26143.1"/>
    <property type="molecule type" value="Genomic_DNA"/>
</dbReference>
<dbReference type="SUPFAM" id="SSF109998">
    <property type="entry name" value="Triger factor/SurA peptide-binding domain-like"/>
    <property type="match status" value="1"/>
</dbReference>
<dbReference type="InterPro" id="IPR050245">
    <property type="entry name" value="PrsA_foldase"/>
</dbReference>
<sequence>MNSLHPERSAPALLPSVRIATVLLVTALLATACRDEDVVAQVGRTEVRRADLDEFTSHRAREPGDTEAQLDALIARTRLAEEAHALDLDKRPEIRARLEAARREVLAQAVLEEKLQGATSEKTLRERYEATKDTLTRRQVHVRQIMVRLPAGADEATLRRARERANLLYARVIGGEPFEKVAREASEDEGSAARGGDLGVVREGQVHQAFLEAVAVLKNGELSKPFETPFGVHIAQALAPMEKVVPSYEEVRGRLAAESRNEAEARLSKELEERIPVKRFPQVLKNTRDSAPDAAIREEGSR</sequence>
<dbReference type="Pfam" id="PF13616">
    <property type="entry name" value="Rotamase_3"/>
    <property type="match status" value="1"/>
</dbReference>
<feature type="compositionally biased region" description="Basic and acidic residues" evidence="7">
    <location>
        <begin position="286"/>
        <end position="302"/>
    </location>
</feature>
<reference evidence="9 10" key="1">
    <citation type="submission" date="2021-02" db="EMBL/GenBank/DDBJ databases">
        <title>De Novo genome assembly of isolated myxobacteria.</title>
        <authorList>
            <person name="Stevens D.C."/>
        </authorList>
    </citation>
    <scope>NUCLEOTIDE SEQUENCE [LARGE SCALE GENOMIC DNA]</scope>
    <source>
        <strain evidence="10">SCPEA02</strain>
    </source>
</reference>
<organism evidence="9 10">
    <name type="scientific">Pyxidicoccus parkwayensis</name>
    <dbReference type="NCBI Taxonomy" id="2813578"/>
    <lineage>
        <taxon>Bacteria</taxon>
        <taxon>Pseudomonadati</taxon>
        <taxon>Myxococcota</taxon>
        <taxon>Myxococcia</taxon>
        <taxon>Myxococcales</taxon>
        <taxon>Cystobacterineae</taxon>
        <taxon>Myxococcaceae</taxon>
        <taxon>Pyxidicoccus</taxon>
    </lineage>
</organism>
<dbReference type="PROSITE" id="PS01096">
    <property type="entry name" value="PPIC_PPIASE_1"/>
    <property type="match status" value="1"/>
</dbReference>
<dbReference type="EC" id="5.2.1.8" evidence="2"/>
<dbReference type="SUPFAM" id="SSF54534">
    <property type="entry name" value="FKBP-like"/>
    <property type="match status" value="1"/>
</dbReference>
<evidence type="ECO:0000256" key="7">
    <source>
        <dbReference type="SAM" id="MobiDB-lite"/>
    </source>
</evidence>
<feature type="domain" description="PpiC" evidence="8">
    <location>
        <begin position="137"/>
        <end position="239"/>
    </location>
</feature>
<evidence type="ECO:0000256" key="1">
    <source>
        <dbReference type="ARBA" id="ARBA00000971"/>
    </source>
</evidence>
<dbReference type="Gene3D" id="3.10.50.40">
    <property type="match status" value="1"/>
</dbReference>
<dbReference type="RefSeq" id="WP_206727693.1">
    <property type="nucleotide sequence ID" value="NZ_CP071090.1"/>
</dbReference>
<proteinExistence type="predicted"/>
<protein>
    <recommendedName>
        <fullName evidence="2">peptidylprolyl isomerase</fullName>
        <ecNumber evidence="2">5.2.1.8</ecNumber>
    </recommendedName>
</protein>
<evidence type="ECO:0000256" key="3">
    <source>
        <dbReference type="ARBA" id="ARBA00022729"/>
    </source>
</evidence>
<dbReference type="GO" id="GO:0016853">
    <property type="term" value="F:isomerase activity"/>
    <property type="evidence" value="ECO:0007669"/>
    <property type="project" value="UniProtKB-KW"/>
</dbReference>
<dbReference type="InterPro" id="IPR000297">
    <property type="entry name" value="PPIase_PpiC"/>
</dbReference>
<keyword evidence="10" id="KW-1185">Reference proteome</keyword>
<dbReference type="Proteomes" id="UP000662747">
    <property type="component" value="Chromosome"/>
</dbReference>
<evidence type="ECO:0000256" key="6">
    <source>
        <dbReference type="PROSITE-ProRule" id="PRU00278"/>
    </source>
</evidence>
<dbReference type="PANTHER" id="PTHR47245">
    <property type="entry name" value="PEPTIDYLPROLYL ISOMERASE"/>
    <property type="match status" value="1"/>
</dbReference>
<keyword evidence="5 6" id="KW-0413">Isomerase</keyword>
<evidence type="ECO:0000256" key="4">
    <source>
        <dbReference type="ARBA" id="ARBA00023110"/>
    </source>
</evidence>
<feature type="region of interest" description="Disordered" evidence="7">
    <location>
        <begin position="283"/>
        <end position="302"/>
    </location>
</feature>
<keyword evidence="3" id="KW-0732">Signal</keyword>
<dbReference type="PANTHER" id="PTHR47245:SF1">
    <property type="entry name" value="FOLDASE PROTEIN PRSA"/>
    <property type="match status" value="1"/>
</dbReference>
<dbReference type="PROSITE" id="PS50198">
    <property type="entry name" value="PPIC_PPIASE_2"/>
    <property type="match status" value="1"/>
</dbReference>
<keyword evidence="4 6" id="KW-0697">Rotamase</keyword>
<evidence type="ECO:0000313" key="9">
    <source>
        <dbReference type="EMBL" id="QSQ26143.1"/>
    </source>
</evidence>
<accession>A0ABX7P6R3</accession>
<gene>
    <name evidence="9" type="ORF">JY651_14945</name>
</gene>
<evidence type="ECO:0000313" key="10">
    <source>
        <dbReference type="Proteomes" id="UP000662747"/>
    </source>
</evidence>
<dbReference type="InterPro" id="IPR046357">
    <property type="entry name" value="PPIase_dom_sf"/>
</dbReference>
<evidence type="ECO:0000256" key="2">
    <source>
        <dbReference type="ARBA" id="ARBA00013194"/>
    </source>
</evidence>
<comment type="catalytic activity">
    <reaction evidence="1">
        <text>[protein]-peptidylproline (omega=180) = [protein]-peptidylproline (omega=0)</text>
        <dbReference type="Rhea" id="RHEA:16237"/>
        <dbReference type="Rhea" id="RHEA-COMP:10747"/>
        <dbReference type="Rhea" id="RHEA-COMP:10748"/>
        <dbReference type="ChEBI" id="CHEBI:83833"/>
        <dbReference type="ChEBI" id="CHEBI:83834"/>
        <dbReference type="EC" id="5.2.1.8"/>
    </reaction>
</comment>
<dbReference type="InterPro" id="IPR023058">
    <property type="entry name" value="PPIase_PpiC_CS"/>
</dbReference>
<evidence type="ECO:0000256" key="5">
    <source>
        <dbReference type="ARBA" id="ARBA00023235"/>
    </source>
</evidence>